<dbReference type="GO" id="GO:0005576">
    <property type="term" value="C:extracellular region"/>
    <property type="evidence" value="ECO:0007669"/>
    <property type="project" value="TreeGrafter"/>
</dbReference>
<evidence type="ECO:0000313" key="7">
    <source>
        <dbReference type="EMBL" id="PKA64698.1"/>
    </source>
</evidence>
<dbReference type="Proteomes" id="UP000236161">
    <property type="component" value="Unassembled WGS sequence"/>
</dbReference>
<evidence type="ECO:0000256" key="5">
    <source>
        <dbReference type="ARBA" id="ARBA00023180"/>
    </source>
</evidence>
<dbReference type="GO" id="GO:0006508">
    <property type="term" value="P:proteolysis"/>
    <property type="evidence" value="ECO:0007669"/>
    <property type="project" value="UniProtKB-KW"/>
</dbReference>
<accession>A0A2I0BA68</accession>
<dbReference type="PANTHER" id="PTHR47967:SF128">
    <property type="entry name" value="ASPARTIC PROTEINASE CDR1-LIKE"/>
    <property type="match status" value="1"/>
</dbReference>
<dbReference type="InterPro" id="IPR021109">
    <property type="entry name" value="Peptidase_aspartic_dom_sf"/>
</dbReference>
<sequence length="668" mass="71583">MSFYLGTPARKVIAIADTGSDLIWVQCKPCDKCFPQKTPLFDPEASTTYKASCGYESKCQYHYSYGDGSFANGSLSTDTIGFNATGGRQVNFPTTLFGCTHQSNGTFDKEDAGLVGLGGGRLSLVRQLGPAVGGKFSYCLPSWAQTAATARLNFGTAAVVNGAGAVTTPLIRRKPDTFYFLNLQQIIVAGIPIDVKRPNATADGAAVEGNIIIDSGTTLTLIDNETLHFVLREVESIVKLPTVTPPGGVFNLCFNVSGQSAADVEFPEIAFRFAGNASIVLPKDNLFAAVDEKTVCSVIVYRGHMGVNIFGNLAQQNFHIGYDLAAMKLTFAPANCTIFSNNFEYLMRFYLGTPARKVIAIADTGSDLIWIQCKPCDKCFPQKAPLFDPEASTTYKGVNCKATSCQYHYSYGDGSFAIGSLSTDTIGFNATGGRKVNFPKTLFGCTHRSNGAFDKEDAGLVGLGGGRLSLVRQLGPAIGGKFSYCLPSWDQTAATARLNFGTAAVVNGPGVVTTPLIRRKPDTFYFLNLQQIIVAVEGNIIIDSGTTLTLIDNETLHLVLREVKSIVKLPTVTRPGGVFNLCFNVSGQSAADVEFPEIAFRFAGNASIVLPKDNLFAAVDEKTVCSVIVYRGDMGVNIFGNLAQQNFHIGYDLAAMKLTFAPANCTDL</sequence>
<dbReference type="InterPro" id="IPR033121">
    <property type="entry name" value="PEPTIDASE_A1"/>
</dbReference>
<keyword evidence="8" id="KW-1185">Reference proteome</keyword>
<keyword evidence="2" id="KW-0645">Protease</keyword>
<name>A0A2I0BA68_9ASPA</name>
<proteinExistence type="inferred from homology"/>
<dbReference type="CDD" id="cd05476">
    <property type="entry name" value="pepsin_A_like_plant"/>
    <property type="match status" value="2"/>
</dbReference>
<dbReference type="InterPro" id="IPR051708">
    <property type="entry name" value="Plant_Aspart_Prot_A1"/>
</dbReference>
<keyword evidence="3" id="KW-0064">Aspartyl protease</keyword>
<keyword evidence="4" id="KW-0378">Hydrolase</keyword>
<dbReference type="InterPro" id="IPR032861">
    <property type="entry name" value="TAXi_N"/>
</dbReference>
<reference evidence="7 8" key="1">
    <citation type="journal article" date="2017" name="Nature">
        <title>The Apostasia genome and the evolution of orchids.</title>
        <authorList>
            <person name="Zhang G.Q."/>
            <person name="Liu K.W."/>
            <person name="Li Z."/>
            <person name="Lohaus R."/>
            <person name="Hsiao Y.Y."/>
            <person name="Niu S.C."/>
            <person name="Wang J.Y."/>
            <person name="Lin Y.C."/>
            <person name="Xu Q."/>
            <person name="Chen L.J."/>
            <person name="Yoshida K."/>
            <person name="Fujiwara S."/>
            <person name="Wang Z.W."/>
            <person name="Zhang Y.Q."/>
            <person name="Mitsuda N."/>
            <person name="Wang M."/>
            <person name="Liu G.H."/>
            <person name="Pecoraro L."/>
            <person name="Huang H.X."/>
            <person name="Xiao X.J."/>
            <person name="Lin M."/>
            <person name="Wu X.Y."/>
            <person name="Wu W.L."/>
            <person name="Chen Y.Y."/>
            <person name="Chang S.B."/>
            <person name="Sakamoto S."/>
            <person name="Ohme-Takagi M."/>
            <person name="Yagi M."/>
            <person name="Zeng S.J."/>
            <person name="Shen C.Y."/>
            <person name="Yeh C.M."/>
            <person name="Luo Y.B."/>
            <person name="Tsai W.C."/>
            <person name="Van de Peer Y."/>
            <person name="Liu Z.J."/>
        </authorList>
    </citation>
    <scope>NUCLEOTIDE SEQUENCE [LARGE SCALE GENOMIC DNA]</scope>
    <source>
        <strain evidence="8">cv. Shenzhen</strain>
        <tissue evidence="7">Stem</tissue>
    </source>
</reference>
<evidence type="ECO:0000313" key="8">
    <source>
        <dbReference type="Proteomes" id="UP000236161"/>
    </source>
</evidence>
<dbReference type="STRING" id="1088818.A0A2I0BA68"/>
<dbReference type="Gene3D" id="2.40.70.10">
    <property type="entry name" value="Acid Proteases"/>
    <property type="match status" value="4"/>
</dbReference>
<evidence type="ECO:0000259" key="6">
    <source>
        <dbReference type="PROSITE" id="PS51767"/>
    </source>
</evidence>
<dbReference type="Pfam" id="PF14543">
    <property type="entry name" value="TAXi_N"/>
    <property type="match status" value="2"/>
</dbReference>
<gene>
    <name evidence="7" type="primary">CDR1</name>
    <name evidence="7" type="ORF">AXF42_Ash007445</name>
</gene>
<protein>
    <submittedName>
        <fullName evidence="7">Aspartic proteinase CDR1</fullName>
    </submittedName>
</protein>
<dbReference type="GO" id="GO:0004190">
    <property type="term" value="F:aspartic-type endopeptidase activity"/>
    <property type="evidence" value="ECO:0007669"/>
    <property type="project" value="UniProtKB-KW"/>
</dbReference>
<keyword evidence="5" id="KW-0325">Glycoprotein</keyword>
<evidence type="ECO:0000256" key="2">
    <source>
        <dbReference type="ARBA" id="ARBA00022670"/>
    </source>
</evidence>
<organism evidence="7 8">
    <name type="scientific">Apostasia shenzhenica</name>
    <dbReference type="NCBI Taxonomy" id="1088818"/>
    <lineage>
        <taxon>Eukaryota</taxon>
        <taxon>Viridiplantae</taxon>
        <taxon>Streptophyta</taxon>
        <taxon>Embryophyta</taxon>
        <taxon>Tracheophyta</taxon>
        <taxon>Spermatophyta</taxon>
        <taxon>Magnoliopsida</taxon>
        <taxon>Liliopsida</taxon>
        <taxon>Asparagales</taxon>
        <taxon>Orchidaceae</taxon>
        <taxon>Apostasioideae</taxon>
        <taxon>Apostasia</taxon>
    </lineage>
</organism>
<dbReference type="SUPFAM" id="SSF50630">
    <property type="entry name" value="Acid proteases"/>
    <property type="match status" value="2"/>
</dbReference>
<dbReference type="OrthoDB" id="775830at2759"/>
<dbReference type="InterPro" id="IPR034161">
    <property type="entry name" value="Pepsin-like_plant"/>
</dbReference>
<evidence type="ECO:0000256" key="4">
    <source>
        <dbReference type="ARBA" id="ARBA00022801"/>
    </source>
</evidence>
<evidence type="ECO:0000256" key="1">
    <source>
        <dbReference type="ARBA" id="ARBA00007447"/>
    </source>
</evidence>
<evidence type="ECO:0000256" key="3">
    <source>
        <dbReference type="ARBA" id="ARBA00022750"/>
    </source>
</evidence>
<dbReference type="PANTHER" id="PTHR47967">
    <property type="entry name" value="OS07G0603500 PROTEIN-RELATED"/>
    <property type="match status" value="1"/>
</dbReference>
<dbReference type="PROSITE" id="PS51767">
    <property type="entry name" value="PEPTIDASE_A1"/>
    <property type="match status" value="2"/>
</dbReference>
<feature type="domain" description="Peptidase A1" evidence="6">
    <location>
        <begin position="1"/>
        <end position="332"/>
    </location>
</feature>
<dbReference type="Pfam" id="PF14541">
    <property type="entry name" value="TAXi_C"/>
    <property type="match status" value="2"/>
</dbReference>
<dbReference type="AlphaFoldDB" id="A0A2I0BA68"/>
<dbReference type="EMBL" id="KZ451903">
    <property type="protein sequence ID" value="PKA64698.1"/>
    <property type="molecule type" value="Genomic_DNA"/>
</dbReference>
<comment type="similarity">
    <text evidence="1">Belongs to the peptidase A1 family.</text>
</comment>
<dbReference type="PROSITE" id="PS00141">
    <property type="entry name" value="ASP_PROTEASE"/>
    <property type="match status" value="1"/>
</dbReference>
<dbReference type="InterPro" id="IPR032799">
    <property type="entry name" value="TAXi_C"/>
</dbReference>
<feature type="domain" description="Peptidase A1" evidence="6">
    <location>
        <begin position="345"/>
        <end position="661"/>
    </location>
</feature>
<dbReference type="InterPro" id="IPR001969">
    <property type="entry name" value="Aspartic_peptidase_AS"/>
</dbReference>